<dbReference type="InterPro" id="IPR025711">
    <property type="entry name" value="PepSY"/>
</dbReference>
<gene>
    <name evidence="4" type="ORF">IAB71_11010</name>
</gene>
<dbReference type="Gene3D" id="3.10.450.40">
    <property type="match status" value="2"/>
</dbReference>
<feature type="compositionally biased region" description="Polar residues" evidence="1">
    <location>
        <begin position="37"/>
        <end position="75"/>
    </location>
</feature>
<keyword evidence="2" id="KW-0732">Signal</keyword>
<reference evidence="4" key="1">
    <citation type="submission" date="2020-10" db="EMBL/GenBank/DDBJ databases">
        <authorList>
            <person name="Gilroy R."/>
        </authorList>
    </citation>
    <scope>NUCLEOTIDE SEQUENCE</scope>
    <source>
        <strain evidence="4">CHK188-20938</strain>
    </source>
</reference>
<dbReference type="EMBL" id="DVOO01000033">
    <property type="protein sequence ID" value="HIV26289.1"/>
    <property type="molecule type" value="Genomic_DNA"/>
</dbReference>
<evidence type="ECO:0000259" key="3">
    <source>
        <dbReference type="Pfam" id="PF03413"/>
    </source>
</evidence>
<feature type="compositionally biased region" description="Basic and acidic residues" evidence="1">
    <location>
        <begin position="139"/>
        <end position="150"/>
    </location>
</feature>
<feature type="chain" id="PRO_5039213924" evidence="2">
    <location>
        <begin position="19"/>
        <end position="232"/>
    </location>
</feature>
<dbReference type="Pfam" id="PF03413">
    <property type="entry name" value="PepSY"/>
    <property type="match status" value="1"/>
</dbReference>
<proteinExistence type="predicted"/>
<evidence type="ECO:0000313" key="5">
    <source>
        <dbReference type="Proteomes" id="UP000824169"/>
    </source>
</evidence>
<feature type="signal peptide" evidence="2">
    <location>
        <begin position="1"/>
        <end position="18"/>
    </location>
</feature>
<protein>
    <submittedName>
        <fullName evidence="4">PepSY domain-containing protein</fullName>
    </submittedName>
</protein>
<evidence type="ECO:0000256" key="2">
    <source>
        <dbReference type="SAM" id="SignalP"/>
    </source>
</evidence>
<feature type="domain" description="PepSY" evidence="3">
    <location>
        <begin position="167"/>
        <end position="227"/>
    </location>
</feature>
<dbReference type="AlphaFoldDB" id="A0A9D1TAX4"/>
<evidence type="ECO:0000313" key="4">
    <source>
        <dbReference type="EMBL" id="HIV26289.1"/>
    </source>
</evidence>
<feature type="compositionally biased region" description="Polar residues" evidence="1">
    <location>
        <begin position="151"/>
        <end position="160"/>
    </location>
</feature>
<accession>A0A9D1TAX4</accession>
<dbReference type="PROSITE" id="PS51257">
    <property type="entry name" value="PROKAR_LIPOPROTEIN"/>
    <property type="match status" value="1"/>
</dbReference>
<comment type="caution">
    <text evidence="4">The sequence shown here is derived from an EMBL/GenBank/DDBJ whole genome shotgun (WGS) entry which is preliminary data.</text>
</comment>
<sequence length="232" mass="24914">MKKLFLSAAAVLSVGLLAGCGVQGNEGSQSALAQSIVQEQNGQTSQDSVSAQSSRDTAQATPTSDASSQADTVQSGDIGEAQATAIALADAGLSEEDVLYLRAHLDRDDGFIYYDVDFASAEGVEYDYEIQASDGAVLKAERDRDDDSRKYQNTPEGSNTASSASAAISFEEAKNMALGRVSGASEQNLEMELEHEDSILQYEGEIHYGGMEYEFEINAETGEFIKWHEDHD</sequence>
<reference evidence="4" key="2">
    <citation type="journal article" date="2021" name="PeerJ">
        <title>Extensive microbial diversity within the chicken gut microbiome revealed by metagenomics and culture.</title>
        <authorList>
            <person name="Gilroy R."/>
            <person name="Ravi A."/>
            <person name="Getino M."/>
            <person name="Pursley I."/>
            <person name="Horton D.L."/>
            <person name="Alikhan N.F."/>
            <person name="Baker D."/>
            <person name="Gharbi K."/>
            <person name="Hall N."/>
            <person name="Watson M."/>
            <person name="Adriaenssens E.M."/>
            <person name="Foster-Nyarko E."/>
            <person name="Jarju S."/>
            <person name="Secka A."/>
            <person name="Antonio M."/>
            <person name="Oren A."/>
            <person name="Chaudhuri R.R."/>
            <person name="La Ragione R."/>
            <person name="Hildebrand F."/>
            <person name="Pallen M.J."/>
        </authorList>
    </citation>
    <scope>NUCLEOTIDE SEQUENCE</scope>
    <source>
        <strain evidence="4">CHK188-20938</strain>
    </source>
</reference>
<name>A0A9D1TAX4_9FIRM</name>
<feature type="region of interest" description="Disordered" evidence="1">
    <location>
        <begin position="139"/>
        <end position="165"/>
    </location>
</feature>
<organism evidence="4 5">
    <name type="scientific">Candidatus Scatomonas pullistercoris</name>
    <dbReference type="NCBI Taxonomy" id="2840920"/>
    <lineage>
        <taxon>Bacteria</taxon>
        <taxon>Bacillati</taxon>
        <taxon>Bacillota</taxon>
        <taxon>Clostridia</taxon>
        <taxon>Lachnospirales</taxon>
        <taxon>Lachnospiraceae</taxon>
        <taxon>Lachnospiraceae incertae sedis</taxon>
        <taxon>Candidatus Scatomonas</taxon>
    </lineage>
</organism>
<evidence type="ECO:0000256" key="1">
    <source>
        <dbReference type="SAM" id="MobiDB-lite"/>
    </source>
</evidence>
<dbReference type="Proteomes" id="UP000824169">
    <property type="component" value="Unassembled WGS sequence"/>
</dbReference>
<feature type="region of interest" description="Disordered" evidence="1">
    <location>
        <begin position="37"/>
        <end position="76"/>
    </location>
</feature>